<dbReference type="EMBL" id="SMSJ01000139">
    <property type="protein sequence ID" value="TDH58250.1"/>
    <property type="molecule type" value="Genomic_DNA"/>
</dbReference>
<name>A0A4R5Q5U5_9PROT</name>
<sequence length="89" mass="9315">MAIKPATKRELVAEVFVKDRQAEYLALQETGGTRQPAKQALVIPGKDASLNSYGNLPRARCNGPRLGQACSSARCMGMAGSGSGPRPVG</sequence>
<gene>
    <name evidence="1" type="ORF">E2C06_33595</name>
</gene>
<dbReference type="RefSeq" id="WP_133292914.1">
    <property type="nucleotide sequence ID" value="NZ_SMSJ01000139.1"/>
</dbReference>
<dbReference type="OrthoDB" id="7564032at2"/>
<comment type="caution">
    <text evidence="1">The sequence shown here is derived from an EMBL/GenBank/DDBJ whole genome shotgun (WGS) entry which is preliminary data.</text>
</comment>
<protein>
    <submittedName>
        <fullName evidence="1">Uncharacterized protein</fullName>
    </submittedName>
</protein>
<dbReference type="Proteomes" id="UP000295096">
    <property type="component" value="Unassembled WGS sequence"/>
</dbReference>
<dbReference type="AlphaFoldDB" id="A0A4R5Q5U5"/>
<reference evidence="1 2" key="1">
    <citation type="journal article" date="2016" name="J. Microbiol.">
        <title>Dankookia rubra gen. nov., sp. nov., an alphaproteobacterium isolated from sediment of a shallow stream.</title>
        <authorList>
            <person name="Kim W.H."/>
            <person name="Kim D.H."/>
            <person name="Kang K."/>
            <person name="Ahn T.Y."/>
        </authorList>
    </citation>
    <scope>NUCLEOTIDE SEQUENCE [LARGE SCALE GENOMIC DNA]</scope>
    <source>
        <strain evidence="1 2">JCM30602</strain>
    </source>
</reference>
<proteinExistence type="predicted"/>
<organism evidence="1 2">
    <name type="scientific">Dankookia rubra</name>
    <dbReference type="NCBI Taxonomy" id="1442381"/>
    <lineage>
        <taxon>Bacteria</taxon>
        <taxon>Pseudomonadati</taxon>
        <taxon>Pseudomonadota</taxon>
        <taxon>Alphaproteobacteria</taxon>
        <taxon>Acetobacterales</taxon>
        <taxon>Roseomonadaceae</taxon>
        <taxon>Dankookia</taxon>
    </lineage>
</organism>
<accession>A0A4R5Q5U5</accession>
<evidence type="ECO:0000313" key="2">
    <source>
        <dbReference type="Proteomes" id="UP000295096"/>
    </source>
</evidence>
<evidence type="ECO:0000313" key="1">
    <source>
        <dbReference type="EMBL" id="TDH58250.1"/>
    </source>
</evidence>
<keyword evidence="2" id="KW-1185">Reference proteome</keyword>